<organism evidence="1 2">
    <name type="scientific">Oligella urethralis DNF00040</name>
    <dbReference type="NCBI Taxonomy" id="1401065"/>
    <lineage>
        <taxon>Bacteria</taxon>
        <taxon>Pseudomonadati</taxon>
        <taxon>Pseudomonadota</taxon>
        <taxon>Betaproteobacteria</taxon>
        <taxon>Burkholderiales</taxon>
        <taxon>Alcaligenaceae</taxon>
        <taxon>Oligella</taxon>
    </lineage>
</organism>
<protein>
    <submittedName>
        <fullName evidence="1">Uncharacterized protein</fullName>
    </submittedName>
</protein>
<evidence type="ECO:0000313" key="1">
    <source>
        <dbReference type="EMBL" id="KGF31274.1"/>
    </source>
</evidence>
<evidence type="ECO:0000313" key="2">
    <source>
        <dbReference type="Proteomes" id="UP000029629"/>
    </source>
</evidence>
<comment type="caution">
    <text evidence="1">The sequence shown here is derived from an EMBL/GenBank/DDBJ whole genome shotgun (WGS) entry which is preliminary data.</text>
</comment>
<name>A0A096BDS1_9BURK</name>
<sequence>MQDYLSTTFHRHINAHQGDTLEDIGLELRANVEGSQLFLCFVIAPTDYELLPQILPEERFEMGSVHVAELHELNDPEDEISSILDNANDGDTLVFFCASGEILAAALAALAYNEESSAF</sequence>
<dbReference type="EMBL" id="JRNI01000015">
    <property type="protein sequence ID" value="KGF31274.1"/>
    <property type="molecule type" value="Genomic_DNA"/>
</dbReference>
<dbReference type="AlphaFoldDB" id="A0A096BDS1"/>
<accession>A0A096BDS1</accession>
<gene>
    <name evidence="1" type="ORF">HMPREF2130_03955</name>
</gene>
<dbReference type="Proteomes" id="UP000029629">
    <property type="component" value="Unassembled WGS sequence"/>
</dbReference>
<reference evidence="1 2" key="1">
    <citation type="submission" date="2014-07" db="EMBL/GenBank/DDBJ databases">
        <authorList>
            <person name="McCorrison J."/>
            <person name="Sanka R."/>
            <person name="Torralba M."/>
            <person name="Gillis M."/>
            <person name="Haft D.H."/>
            <person name="Methe B."/>
            <person name="Sutton G."/>
            <person name="Nelson K.E."/>
        </authorList>
    </citation>
    <scope>NUCLEOTIDE SEQUENCE [LARGE SCALE GENOMIC DNA]</scope>
    <source>
        <strain evidence="1 2">DNF00040</strain>
    </source>
</reference>
<dbReference type="RefSeq" id="WP_036558326.1">
    <property type="nucleotide sequence ID" value="NZ_JRNI01000015.1"/>
</dbReference>
<keyword evidence="2" id="KW-1185">Reference proteome</keyword>
<dbReference type="OrthoDB" id="8665290at2"/>
<proteinExistence type="predicted"/>